<dbReference type="VEuPathDB" id="FungiDB:AAP_02809"/>
<organism evidence="9 10">
    <name type="scientific">Ascosphaera apis ARSEF 7405</name>
    <dbReference type="NCBI Taxonomy" id="392613"/>
    <lineage>
        <taxon>Eukaryota</taxon>
        <taxon>Fungi</taxon>
        <taxon>Dikarya</taxon>
        <taxon>Ascomycota</taxon>
        <taxon>Pezizomycotina</taxon>
        <taxon>Eurotiomycetes</taxon>
        <taxon>Eurotiomycetidae</taxon>
        <taxon>Onygenales</taxon>
        <taxon>Ascosphaeraceae</taxon>
        <taxon>Ascosphaera</taxon>
    </lineage>
</organism>
<accession>A0A167ZJ42</accession>
<feature type="compositionally biased region" description="Low complexity" evidence="7">
    <location>
        <begin position="862"/>
        <end position="875"/>
    </location>
</feature>
<dbReference type="Pfam" id="PF00069">
    <property type="entry name" value="Pkinase"/>
    <property type="match status" value="1"/>
</dbReference>
<feature type="compositionally biased region" description="Polar residues" evidence="7">
    <location>
        <begin position="142"/>
        <end position="155"/>
    </location>
</feature>
<feature type="compositionally biased region" description="Polar residues" evidence="7">
    <location>
        <begin position="852"/>
        <end position="861"/>
    </location>
</feature>
<dbReference type="InterPro" id="IPR011009">
    <property type="entry name" value="Kinase-like_dom_sf"/>
</dbReference>
<reference evidence="9 10" key="1">
    <citation type="journal article" date="2016" name="Genome Biol. Evol.">
        <title>Divergent and convergent evolution of fungal pathogenicity.</title>
        <authorList>
            <person name="Shang Y."/>
            <person name="Xiao G."/>
            <person name="Zheng P."/>
            <person name="Cen K."/>
            <person name="Zhan S."/>
            <person name="Wang C."/>
        </authorList>
    </citation>
    <scope>NUCLEOTIDE SEQUENCE [LARGE SCALE GENOMIC DNA]</scope>
    <source>
        <strain evidence="9 10">ARSEF 7405</strain>
    </source>
</reference>
<evidence type="ECO:0000256" key="2">
    <source>
        <dbReference type="ARBA" id="ARBA00022741"/>
    </source>
</evidence>
<protein>
    <recommendedName>
        <fullName evidence="6">mitogen-activated protein kinase kinase</fullName>
        <ecNumber evidence="6">2.7.12.2</ecNumber>
    </recommendedName>
</protein>
<feature type="compositionally biased region" description="Polar residues" evidence="7">
    <location>
        <begin position="68"/>
        <end position="88"/>
    </location>
</feature>
<evidence type="ECO:0000313" key="9">
    <source>
        <dbReference type="EMBL" id="KZZ92728.1"/>
    </source>
</evidence>
<dbReference type="PROSITE" id="PS00108">
    <property type="entry name" value="PROTEIN_KINASE_ST"/>
    <property type="match status" value="1"/>
</dbReference>
<keyword evidence="2" id="KW-0547">Nucleotide-binding</keyword>
<dbReference type="EMBL" id="AZGZ01000010">
    <property type="protein sequence ID" value="KZZ92728.1"/>
    <property type="molecule type" value="Genomic_DNA"/>
</dbReference>
<feature type="compositionally biased region" description="Low complexity" evidence="7">
    <location>
        <begin position="974"/>
        <end position="984"/>
    </location>
</feature>
<dbReference type="OrthoDB" id="10252354at2759"/>
<dbReference type="Gene3D" id="3.30.200.20">
    <property type="entry name" value="Phosphorylase Kinase, domain 1"/>
    <property type="match status" value="2"/>
</dbReference>
<proteinExistence type="inferred from homology"/>
<feature type="region of interest" description="Disordered" evidence="7">
    <location>
        <begin position="391"/>
        <end position="455"/>
    </location>
</feature>
<dbReference type="AlphaFoldDB" id="A0A167ZJ42"/>
<evidence type="ECO:0000313" key="10">
    <source>
        <dbReference type="Proteomes" id="UP000242877"/>
    </source>
</evidence>
<dbReference type="SUPFAM" id="SSF56112">
    <property type="entry name" value="Protein kinase-like (PK-like)"/>
    <property type="match status" value="1"/>
</dbReference>
<comment type="similarity">
    <text evidence="5">Belongs to the protein kinase superfamily. STE Ser/Thr protein kinase family. MAP kinase kinase subfamily.</text>
</comment>
<dbReference type="Gene3D" id="1.10.510.10">
    <property type="entry name" value="Transferase(Phosphotransferase) domain 1"/>
    <property type="match status" value="1"/>
</dbReference>
<dbReference type="GO" id="GO:0004708">
    <property type="term" value="F:MAP kinase kinase activity"/>
    <property type="evidence" value="ECO:0007669"/>
    <property type="project" value="UniProtKB-EC"/>
</dbReference>
<evidence type="ECO:0000259" key="8">
    <source>
        <dbReference type="PROSITE" id="PS50011"/>
    </source>
</evidence>
<evidence type="ECO:0000256" key="3">
    <source>
        <dbReference type="ARBA" id="ARBA00022777"/>
    </source>
</evidence>
<feature type="compositionally biased region" description="Low complexity" evidence="7">
    <location>
        <begin position="169"/>
        <end position="213"/>
    </location>
</feature>
<feature type="region of interest" description="Disordered" evidence="7">
    <location>
        <begin position="1"/>
        <end position="254"/>
    </location>
</feature>
<feature type="region of interest" description="Disordered" evidence="7">
    <location>
        <begin position="973"/>
        <end position="1008"/>
    </location>
</feature>
<dbReference type="Proteomes" id="UP000242877">
    <property type="component" value="Unassembled WGS sequence"/>
</dbReference>
<name>A0A167ZJ42_9EURO</name>
<feature type="compositionally biased region" description="Low complexity" evidence="7">
    <location>
        <begin position="14"/>
        <end position="36"/>
    </location>
</feature>
<feature type="domain" description="Protein kinase" evidence="8">
    <location>
        <begin position="506"/>
        <end position="822"/>
    </location>
</feature>
<dbReference type="PANTHER" id="PTHR48013:SF25">
    <property type="entry name" value="MAP KINASE KINASE PBS2"/>
    <property type="match status" value="1"/>
</dbReference>
<dbReference type="GO" id="GO:0005524">
    <property type="term" value="F:ATP binding"/>
    <property type="evidence" value="ECO:0007669"/>
    <property type="project" value="UniProtKB-KW"/>
</dbReference>
<evidence type="ECO:0000256" key="7">
    <source>
        <dbReference type="SAM" id="MobiDB-lite"/>
    </source>
</evidence>
<dbReference type="EC" id="2.7.12.2" evidence="6"/>
<comment type="caution">
    <text evidence="9">The sequence shown here is derived from an EMBL/GenBank/DDBJ whole genome shotgun (WGS) entry which is preliminary data.</text>
</comment>
<feature type="compositionally biased region" description="Polar residues" evidence="7">
    <location>
        <begin position="985"/>
        <end position="1007"/>
    </location>
</feature>
<dbReference type="PANTHER" id="PTHR48013">
    <property type="entry name" value="DUAL SPECIFICITY MITOGEN-ACTIVATED PROTEIN KINASE KINASE 5-RELATED"/>
    <property type="match status" value="1"/>
</dbReference>
<evidence type="ECO:0000256" key="1">
    <source>
        <dbReference type="ARBA" id="ARBA00022679"/>
    </source>
</evidence>
<evidence type="ECO:0000256" key="5">
    <source>
        <dbReference type="ARBA" id="ARBA00038035"/>
    </source>
</evidence>
<feature type="compositionally biased region" description="Low complexity" evidence="7">
    <location>
        <begin position="913"/>
        <end position="931"/>
    </location>
</feature>
<feature type="region of interest" description="Disordered" evidence="7">
    <location>
        <begin position="828"/>
        <end position="956"/>
    </location>
</feature>
<dbReference type="GO" id="GO:0071474">
    <property type="term" value="P:cellular hyperosmotic response"/>
    <property type="evidence" value="ECO:0007669"/>
    <property type="project" value="TreeGrafter"/>
</dbReference>
<sequence>MDNGTRRPSLLAYGRQQSSRSPRGSASSQGGASRPGEPFSPMDYASAVRGSPATTPMEEITTPGASAGYSNPGSPTASTYFSRPSAPSNIRRPSYQSSNAYQHQNTQQSTSASHAYPKYSTQRSYPAQSPGATHPPAPIRSYTGSSFMTRSSTPLGQVMAARRPSGATSSLANPNGGPSGSNSNVNVNSSNLSNPSVSSNSSSSSNGSNGTSSQQPTHNSAPRSDLSEDIQAKMKAFSLSRRPAGPPSIRTVPGALPKLGNVSHSPTNPAVSHPNANSIAVATVNNGTIQPTAGAPPAPGNGRLPLSKPSGANVAMGAAAVTAAKMRPPLGRGPMSGTGPGPSPASSMRGPPKMPFAGGTAGNRGPTMPAGGGLAAKRGIGFKLSDTAGGNGGGSPAAGAAAAGGASGSGSGGGLQRRNKPMSLPGMGAGGSPSSNSKQGGSVASNGGAGGSGASNGSAVDNAFSKYSEVVDTSRGTLNFKNKAIIHGGGIDFSSGRSFSISLDEVEMLDELGKGNYGTVYKVRHARPRLRRPGQGIRGTSSTHSSGGASSSSSGTPTQTPPALSEEEEKVALKELQERKMHLSNVIMAMKEIRLELDESKFTSIVMELDILHRCVSPFIIDFYGAFFQEGAVYICVEYMDGGSVEKLYDGGIPENILRKITLSTVMGLKSLKDEHNIIHRDVKPTNILTNTRGQIKICDFGVSGNLVASIAKTNIGCQSYMAPERIAGGAAMSGAGKGTYSVQSDVWSLGLTVIECAMGRYPYPPETSTNIFSQLNAIVNGDPPELPKTYSQEAQDFVRSCLNKNADLRPTYNMMLRHPWLSVLLQPPSAPPTSSSTTESGAMTSPFADLGSSSSLHNATSSQSSSVSSAVSSQFTTPSPSDDGITPLTPPNLADHTAGNGKAPTSSIYQVSSNASSASSTDSSSTATAAKHIAIPKQIKPETASPPTPPTIDTADEEVAIWVRTALDRRAAARSSNAPSPSSTTFLSNGTPVLNSEPSSTTSSGGMTAESAIAAAKMSHAAHSRASQAQSKRPALHAVALDQVPGTKGKGGRMNYEGLGGIF</sequence>
<feature type="compositionally biased region" description="Polar residues" evidence="7">
    <location>
        <begin position="94"/>
        <end position="131"/>
    </location>
</feature>
<dbReference type="SMART" id="SM00220">
    <property type="entry name" value="S_TKc"/>
    <property type="match status" value="1"/>
</dbReference>
<keyword evidence="10" id="KW-1185">Reference proteome</keyword>
<keyword evidence="4" id="KW-0067">ATP-binding</keyword>
<evidence type="ECO:0000256" key="4">
    <source>
        <dbReference type="ARBA" id="ARBA00022840"/>
    </source>
</evidence>
<keyword evidence="3 9" id="KW-0418">Kinase</keyword>
<dbReference type="InterPro" id="IPR008271">
    <property type="entry name" value="Ser/Thr_kinase_AS"/>
</dbReference>
<evidence type="ECO:0000256" key="6">
    <source>
        <dbReference type="ARBA" id="ARBA00038999"/>
    </source>
</evidence>
<gene>
    <name evidence="9" type="ORF">AAP_02809</name>
</gene>
<keyword evidence="1" id="KW-0808">Transferase</keyword>
<feature type="compositionally biased region" description="Gly residues" evidence="7">
    <location>
        <begin position="405"/>
        <end position="415"/>
    </location>
</feature>
<feature type="compositionally biased region" description="Low complexity" evidence="7">
    <location>
        <begin position="539"/>
        <end position="558"/>
    </location>
</feature>
<dbReference type="InterPro" id="IPR000719">
    <property type="entry name" value="Prot_kinase_dom"/>
</dbReference>
<dbReference type="PROSITE" id="PS50011">
    <property type="entry name" value="PROTEIN_KINASE_DOM"/>
    <property type="match status" value="1"/>
</dbReference>
<feature type="region of interest" description="Disordered" evidence="7">
    <location>
        <begin position="326"/>
        <end position="374"/>
    </location>
</feature>
<feature type="region of interest" description="Disordered" evidence="7">
    <location>
        <begin position="524"/>
        <end position="568"/>
    </location>
</feature>